<dbReference type="Proteomes" id="UP000281553">
    <property type="component" value="Unassembled WGS sequence"/>
</dbReference>
<dbReference type="AlphaFoldDB" id="A0A3P7L8V2"/>
<dbReference type="FunFam" id="3.30.740.10:FF:000005">
    <property type="entry name" value="Dynein light chain"/>
    <property type="match status" value="1"/>
</dbReference>
<keyword evidence="6" id="KW-0509">mRNA transport</keyword>
<gene>
    <name evidence="11" type="ORF">DILT_LOCUS9576</name>
</gene>
<protein>
    <recommendedName>
        <fullName evidence="10">Dynein light chain</fullName>
    </recommendedName>
</protein>
<keyword evidence="8 10" id="KW-0206">Cytoskeleton</keyword>
<evidence type="ECO:0000256" key="9">
    <source>
        <dbReference type="ARBA" id="ARBA00023242"/>
    </source>
</evidence>
<dbReference type="SMART" id="SM01375">
    <property type="entry name" value="Dynein_light"/>
    <property type="match status" value="1"/>
</dbReference>
<name>A0A3P7L8V2_DIBLA</name>
<keyword evidence="9" id="KW-0539">Nucleus</keyword>
<evidence type="ECO:0000256" key="3">
    <source>
        <dbReference type="ARBA" id="ARBA00022448"/>
    </source>
</evidence>
<evidence type="ECO:0000256" key="6">
    <source>
        <dbReference type="ARBA" id="ARBA00022816"/>
    </source>
</evidence>
<evidence type="ECO:0000256" key="2">
    <source>
        <dbReference type="ARBA" id="ARBA00004245"/>
    </source>
</evidence>
<proteinExistence type="inferred from homology"/>
<keyword evidence="4 10" id="KW-0963">Cytoplasm</keyword>
<keyword evidence="10" id="KW-0243">Dynein</keyword>
<dbReference type="EMBL" id="UYRU01057233">
    <property type="protein sequence ID" value="VDN13745.1"/>
    <property type="molecule type" value="Genomic_DNA"/>
</dbReference>
<sequence>MAENMKLEIRSSDMTLEMQDSAVKMVVLAASRFTVEKDMAAFVKKEFDSLHGETWHCIVGKDYGSYVTHLQGGFIYLYVDKAPTRSYYNPQTNRNQWAV</sequence>
<dbReference type="CDD" id="cd21452">
    <property type="entry name" value="DLC-like_DYNLL1_DYNLL2"/>
    <property type="match status" value="1"/>
</dbReference>
<dbReference type="GO" id="GO:0015031">
    <property type="term" value="P:protein transport"/>
    <property type="evidence" value="ECO:0007669"/>
    <property type="project" value="UniProtKB-KW"/>
</dbReference>
<dbReference type="GO" id="GO:0045505">
    <property type="term" value="F:dynein intermediate chain binding"/>
    <property type="evidence" value="ECO:0007669"/>
    <property type="project" value="TreeGrafter"/>
</dbReference>
<reference evidence="11 12" key="1">
    <citation type="submission" date="2018-11" db="EMBL/GenBank/DDBJ databases">
        <authorList>
            <consortium name="Pathogen Informatics"/>
        </authorList>
    </citation>
    <scope>NUCLEOTIDE SEQUENCE [LARGE SCALE GENOMIC DNA]</scope>
</reference>
<evidence type="ECO:0000256" key="10">
    <source>
        <dbReference type="RuleBase" id="RU365010"/>
    </source>
</evidence>
<evidence type="ECO:0000313" key="11">
    <source>
        <dbReference type="EMBL" id="VDN13745.1"/>
    </source>
</evidence>
<evidence type="ECO:0000256" key="4">
    <source>
        <dbReference type="ARBA" id="ARBA00022490"/>
    </source>
</evidence>
<evidence type="ECO:0000313" key="12">
    <source>
        <dbReference type="Proteomes" id="UP000281553"/>
    </source>
</evidence>
<evidence type="ECO:0000256" key="1">
    <source>
        <dbReference type="ARBA" id="ARBA00004123"/>
    </source>
</evidence>
<dbReference type="GO" id="GO:0005874">
    <property type="term" value="C:microtubule"/>
    <property type="evidence" value="ECO:0007669"/>
    <property type="project" value="UniProtKB-KW"/>
</dbReference>
<dbReference type="GO" id="GO:0005634">
    <property type="term" value="C:nucleus"/>
    <property type="evidence" value="ECO:0007669"/>
    <property type="project" value="UniProtKB-SubCell"/>
</dbReference>
<comment type="similarity">
    <text evidence="10">Belongs to the dynein light chain family.</text>
</comment>
<organism evidence="11 12">
    <name type="scientific">Dibothriocephalus latus</name>
    <name type="common">Fish tapeworm</name>
    <name type="synonym">Diphyllobothrium latum</name>
    <dbReference type="NCBI Taxonomy" id="60516"/>
    <lineage>
        <taxon>Eukaryota</taxon>
        <taxon>Metazoa</taxon>
        <taxon>Spiralia</taxon>
        <taxon>Lophotrochozoa</taxon>
        <taxon>Platyhelminthes</taxon>
        <taxon>Cestoda</taxon>
        <taxon>Eucestoda</taxon>
        <taxon>Diphyllobothriidea</taxon>
        <taxon>Diphyllobothriidae</taxon>
        <taxon>Dibothriocephalus</taxon>
    </lineage>
</organism>
<feature type="non-terminal residue" evidence="11">
    <location>
        <position position="99"/>
    </location>
</feature>
<dbReference type="GO" id="GO:0005868">
    <property type="term" value="C:cytoplasmic dynein complex"/>
    <property type="evidence" value="ECO:0007669"/>
    <property type="project" value="TreeGrafter"/>
</dbReference>
<dbReference type="PANTHER" id="PTHR11886:SF35">
    <property type="entry name" value="DYNEIN LIGHT CHAIN"/>
    <property type="match status" value="1"/>
</dbReference>
<accession>A0A3P7L8V2</accession>
<dbReference type="PANTHER" id="PTHR11886">
    <property type="entry name" value="DYNEIN LIGHT CHAIN"/>
    <property type="match status" value="1"/>
</dbReference>
<keyword evidence="7" id="KW-0653">Protein transport</keyword>
<evidence type="ECO:0000256" key="5">
    <source>
        <dbReference type="ARBA" id="ARBA00022701"/>
    </source>
</evidence>
<dbReference type="InterPro" id="IPR037177">
    <property type="entry name" value="DLC_sf"/>
</dbReference>
<keyword evidence="3" id="KW-0813">Transport</keyword>
<dbReference type="SUPFAM" id="SSF54648">
    <property type="entry name" value="DLC"/>
    <property type="match status" value="1"/>
</dbReference>
<dbReference type="GO" id="GO:0007017">
    <property type="term" value="P:microtubule-based process"/>
    <property type="evidence" value="ECO:0007669"/>
    <property type="project" value="InterPro"/>
</dbReference>
<keyword evidence="10" id="KW-0505">Motor protein</keyword>
<dbReference type="Pfam" id="PF01221">
    <property type="entry name" value="Dynein_light"/>
    <property type="match status" value="1"/>
</dbReference>
<dbReference type="InterPro" id="IPR001372">
    <property type="entry name" value="Dynein_light_chain_typ-1/2"/>
</dbReference>
<keyword evidence="12" id="KW-1185">Reference proteome</keyword>
<evidence type="ECO:0000256" key="7">
    <source>
        <dbReference type="ARBA" id="ARBA00022927"/>
    </source>
</evidence>
<dbReference type="Gene3D" id="3.30.740.10">
    <property type="entry name" value="Protein Inhibitor Of Neuronal Nitric Oxide Synthase"/>
    <property type="match status" value="1"/>
</dbReference>
<evidence type="ECO:0000256" key="8">
    <source>
        <dbReference type="ARBA" id="ARBA00023212"/>
    </source>
</evidence>
<keyword evidence="5 10" id="KW-0493">Microtubule</keyword>
<comment type="subcellular location">
    <subcellularLocation>
        <location evidence="2 10">Cytoplasm</location>
        <location evidence="2 10">Cytoskeleton</location>
    </subcellularLocation>
    <subcellularLocation>
        <location evidence="1">Nucleus</location>
    </subcellularLocation>
</comment>
<dbReference type="OrthoDB" id="10033309at2759"/>
<dbReference type="GO" id="GO:0051028">
    <property type="term" value="P:mRNA transport"/>
    <property type="evidence" value="ECO:0007669"/>
    <property type="project" value="UniProtKB-KW"/>
</dbReference>